<dbReference type="PANTHER" id="PTHR41773:SF1">
    <property type="entry name" value="RELA_SPOT DOMAIN-CONTAINING PROTEIN"/>
    <property type="match status" value="1"/>
</dbReference>
<dbReference type="Gene3D" id="3.30.460.10">
    <property type="entry name" value="Beta Polymerase, domain 2"/>
    <property type="match status" value="1"/>
</dbReference>
<dbReference type="Gene3D" id="1.10.287.860">
    <property type="entry name" value="Nucleotidyltransferase"/>
    <property type="match status" value="1"/>
</dbReference>
<evidence type="ECO:0000313" key="3">
    <source>
        <dbReference type="Proteomes" id="UP000199258"/>
    </source>
</evidence>
<proteinExistence type="predicted"/>
<dbReference type="EMBL" id="FNDT01000012">
    <property type="protein sequence ID" value="SDI48123.1"/>
    <property type="molecule type" value="Genomic_DNA"/>
</dbReference>
<gene>
    <name evidence="2" type="ORF">SAMN04488693_11272</name>
</gene>
<sequence>MDPDPAHDRLINRCLDEYAATQHQKRAAANAIQDAIAARLDDDGLNYHAIEHRVKDHQSLEQKLRRRNPDGSLKYADGLSGIDDIIGARVITFLQLDVERAITALRNSFEVIAHVDKTAEQREKGEFGYSGQHLVLRISEDAAPNGCRHHIGERFEVQFRTILQHAWAEFEHDIRYKSAGPVPPEVNRAFTLASGLIELADNQFSTISNVVAAEKANPDESTRLLPEDLTGEALERILEHSLPNNPRSRIEQYEWLRELLETHGITTVAQASELMGSADWEGIARRIQYKFAPGHVRAADDLLLVRYGQEHIDKTQTLGHDRNRLGKLNHRLRRLRDEPGTQR</sequence>
<evidence type="ECO:0000313" key="2">
    <source>
        <dbReference type="EMBL" id="SDI48123.1"/>
    </source>
</evidence>
<dbReference type="Proteomes" id="UP000199258">
    <property type="component" value="Unassembled WGS sequence"/>
</dbReference>
<dbReference type="InterPro" id="IPR043519">
    <property type="entry name" value="NT_sf"/>
</dbReference>
<name>A0A1G8KXN8_9MICC</name>
<protein>
    <submittedName>
        <fullName evidence="2">PpGpp synthetase catalytic domain-containing protein (RelA/SpoT-type nucleotidyltranferase)</fullName>
    </submittedName>
</protein>
<dbReference type="SMART" id="SM00954">
    <property type="entry name" value="RelA_SpoT"/>
    <property type="match status" value="1"/>
</dbReference>
<dbReference type="Pfam" id="PF04607">
    <property type="entry name" value="RelA_SpoT"/>
    <property type="match status" value="1"/>
</dbReference>
<dbReference type="OrthoDB" id="9801824at2"/>
<reference evidence="2 3" key="1">
    <citation type="submission" date="2016-10" db="EMBL/GenBank/DDBJ databases">
        <authorList>
            <person name="de Groot N.N."/>
        </authorList>
    </citation>
    <scope>NUCLEOTIDE SEQUENCE [LARGE SCALE GENOMIC DNA]</scope>
    <source>
        <strain evidence="2 3">NP_1H</strain>
    </source>
</reference>
<dbReference type="SUPFAM" id="SSF81301">
    <property type="entry name" value="Nucleotidyltransferase"/>
    <property type="match status" value="1"/>
</dbReference>
<dbReference type="InterPro" id="IPR007685">
    <property type="entry name" value="RelA_SpoT"/>
</dbReference>
<dbReference type="RefSeq" id="WP_090587237.1">
    <property type="nucleotide sequence ID" value="NZ_FNDT01000012.1"/>
</dbReference>
<dbReference type="PANTHER" id="PTHR41773">
    <property type="entry name" value="GTP PYROPHOSPHATASE-RELATED"/>
    <property type="match status" value="1"/>
</dbReference>
<organism evidence="2 3">
    <name type="scientific">Arthrobacter subterraneus</name>
    <dbReference type="NCBI Taxonomy" id="335973"/>
    <lineage>
        <taxon>Bacteria</taxon>
        <taxon>Bacillati</taxon>
        <taxon>Actinomycetota</taxon>
        <taxon>Actinomycetes</taxon>
        <taxon>Micrococcales</taxon>
        <taxon>Micrococcaceae</taxon>
        <taxon>Arthrobacter</taxon>
    </lineage>
</organism>
<dbReference type="STRING" id="335973.SAMN04488693_11272"/>
<dbReference type="GO" id="GO:0015969">
    <property type="term" value="P:guanosine tetraphosphate metabolic process"/>
    <property type="evidence" value="ECO:0007669"/>
    <property type="project" value="InterPro"/>
</dbReference>
<evidence type="ECO:0000259" key="1">
    <source>
        <dbReference type="SMART" id="SM00954"/>
    </source>
</evidence>
<keyword evidence="3" id="KW-1185">Reference proteome</keyword>
<dbReference type="AlphaFoldDB" id="A0A1G8KXN8"/>
<feature type="domain" description="RelA/SpoT" evidence="1">
    <location>
        <begin position="52"/>
        <end position="182"/>
    </location>
</feature>
<dbReference type="CDD" id="cd05399">
    <property type="entry name" value="NT_Rel-Spo_like"/>
    <property type="match status" value="1"/>
</dbReference>
<accession>A0A1G8KXN8</accession>